<evidence type="ECO:0000313" key="1">
    <source>
        <dbReference type="EMBL" id="KAI5655133.1"/>
    </source>
</evidence>
<keyword evidence="2" id="KW-1185">Reference proteome</keyword>
<comment type="caution">
    <text evidence="1">The sequence shown here is derived from an EMBL/GenBank/DDBJ whole genome shotgun (WGS) entry which is preliminary data.</text>
</comment>
<evidence type="ECO:0000313" key="2">
    <source>
        <dbReference type="Proteomes" id="UP001060085"/>
    </source>
</evidence>
<dbReference type="Proteomes" id="UP001060085">
    <property type="component" value="Linkage Group LG07"/>
</dbReference>
<dbReference type="EMBL" id="CM044707">
    <property type="protein sequence ID" value="KAI5655133.1"/>
    <property type="molecule type" value="Genomic_DNA"/>
</dbReference>
<accession>A0ACC0A6T8</accession>
<organism evidence="1 2">
    <name type="scientific">Catharanthus roseus</name>
    <name type="common">Madagascar periwinkle</name>
    <name type="synonym">Vinca rosea</name>
    <dbReference type="NCBI Taxonomy" id="4058"/>
    <lineage>
        <taxon>Eukaryota</taxon>
        <taxon>Viridiplantae</taxon>
        <taxon>Streptophyta</taxon>
        <taxon>Embryophyta</taxon>
        <taxon>Tracheophyta</taxon>
        <taxon>Spermatophyta</taxon>
        <taxon>Magnoliopsida</taxon>
        <taxon>eudicotyledons</taxon>
        <taxon>Gunneridae</taxon>
        <taxon>Pentapetalae</taxon>
        <taxon>asterids</taxon>
        <taxon>lamiids</taxon>
        <taxon>Gentianales</taxon>
        <taxon>Apocynaceae</taxon>
        <taxon>Rauvolfioideae</taxon>
        <taxon>Vinceae</taxon>
        <taxon>Catharanthinae</taxon>
        <taxon>Catharanthus</taxon>
    </lineage>
</organism>
<reference evidence="2" key="1">
    <citation type="journal article" date="2023" name="Nat. Plants">
        <title>Single-cell RNA sequencing provides a high-resolution roadmap for understanding the multicellular compartmentation of specialized metabolism.</title>
        <authorList>
            <person name="Sun S."/>
            <person name="Shen X."/>
            <person name="Li Y."/>
            <person name="Li Y."/>
            <person name="Wang S."/>
            <person name="Li R."/>
            <person name="Zhang H."/>
            <person name="Shen G."/>
            <person name="Guo B."/>
            <person name="Wei J."/>
            <person name="Xu J."/>
            <person name="St-Pierre B."/>
            <person name="Chen S."/>
            <person name="Sun C."/>
        </authorList>
    </citation>
    <scope>NUCLEOTIDE SEQUENCE [LARGE SCALE GENOMIC DNA]</scope>
</reference>
<name>A0ACC0A6T8_CATRO</name>
<protein>
    <submittedName>
        <fullName evidence="1">Uncharacterized protein</fullName>
    </submittedName>
</protein>
<sequence>MMHNQRNIEPNEKILFKNRKTISELFRIVSYAYKYVMVLSIDMNRDLYYKSCVVCYRKSVDIESKFYCANCSKDVDYPKLMYILKVLASNETGSAWFVLFDKMVEKVIGHDIEIVVELNLKVRFIVMDWRKIL</sequence>
<gene>
    <name evidence="1" type="ORF">M9H77_32320</name>
</gene>
<proteinExistence type="predicted"/>